<keyword evidence="7 10" id="KW-0808">Transferase</keyword>
<protein>
    <recommendedName>
        <fullName evidence="4 9">Nicotinate-nucleotide--dimethylbenzimidazole phosphoribosyltransferase</fullName>
        <ecNumber evidence="3 9">2.4.2.21</ecNumber>
    </recommendedName>
</protein>
<dbReference type="GO" id="GO:0008939">
    <property type="term" value="F:nicotinate-nucleotide-dimethylbenzimidazole phosphoribosyltransferase activity"/>
    <property type="evidence" value="ECO:0007669"/>
    <property type="project" value="UniProtKB-UniRule"/>
</dbReference>
<comment type="caution">
    <text evidence="10">The sequence shown here is derived from an EMBL/GenBank/DDBJ whole genome shotgun (WGS) entry which is preliminary data.</text>
</comment>
<dbReference type="EMBL" id="BJUZ01000001">
    <property type="protein sequence ID" value="GEK92964.1"/>
    <property type="molecule type" value="Genomic_DNA"/>
</dbReference>
<dbReference type="InterPro" id="IPR003200">
    <property type="entry name" value="Nict_dMeBzImd_PRibTrfase"/>
</dbReference>
<dbReference type="CDD" id="cd02439">
    <property type="entry name" value="DMB-PRT_CobT"/>
    <property type="match status" value="1"/>
</dbReference>
<evidence type="ECO:0000256" key="4">
    <source>
        <dbReference type="ARBA" id="ARBA00015486"/>
    </source>
</evidence>
<dbReference type="RefSeq" id="WP_371858422.1">
    <property type="nucleotide sequence ID" value="NZ_BARC01000004.1"/>
</dbReference>
<reference evidence="10 11" key="1">
    <citation type="submission" date="2019-07" db="EMBL/GenBank/DDBJ databases">
        <title>Whole genome shotgun sequence of Gluconobacter wancherniae NBRC 103581.</title>
        <authorList>
            <person name="Hosoyama A."/>
            <person name="Uohara A."/>
            <person name="Ohji S."/>
            <person name="Ichikawa N."/>
        </authorList>
    </citation>
    <scope>NUCLEOTIDE SEQUENCE [LARGE SCALE GENOMIC DNA]</scope>
    <source>
        <strain evidence="10 11">NBRC 103581</strain>
    </source>
</reference>
<keyword evidence="5" id="KW-0169">Cobalamin biosynthesis</keyword>
<evidence type="ECO:0000313" key="10">
    <source>
        <dbReference type="EMBL" id="GEK92964.1"/>
    </source>
</evidence>
<evidence type="ECO:0000256" key="5">
    <source>
        <dbReference type="ARBA" id="ARBA00022573"/>
    </source>
</evidence>
<dbReference type="AlphaFoldDB" id="A0A511AXQ4"/>
<evidence type="ECO:0000256" key="2">
    <source>
        <dbReference type="ARBA" id="ARBA00007110"/>
    </source>
</evidence>
<dbReference type="Gene3D" id="1.10.1610.10">
    <property type="match status" value="1"/>
</dbReference>
<dbReference type="InterPro" id="IPR017846">
    <property type="entry name" value="Nict_dMeBzImd_PRibTrfase_bact"/>
</dbReference>
<evidence type="ECO:0000256" key="9">
    <source>
        <dbReference type="NCBIfam" id="TIGR03160"/>
    </source>
</evidence>
<sequence length="349" mass="36399">MTAPDFPRAPFQTMHALREACINLRGPARAAGQQIADREATLTKPAGSLGRLEELTRWMGEWQNRVMPSLERIQVIVFAGNHGVVAQGVSPWPSDVTAQMVANFEHGGAAINQLARIGGARLDVICLEKLRSTRDFTQGAAMDEAGFLSAVNTGYVSVSPDTDLLCPGEMGIGNTTAASTLSAALFGGQGSDWAGRGTGLDDAGVTRKAHVIDRALSFHGESLRDPLEAARRVGGFELAAIMGAVLAARHHGIPVLLDGFVCTAAAAPLFALSLDGLDHTRLSHRSAEAAHMRLAGLLGLDPLLNMALRLGEASGGALAIPLLKAALACHEGMATFADAAISQADSDAT</sequence>
<dbReference type="InterPro" id="IPR036087">
    <property type="entry name" value="Nict_dMeBzImd_PRibTrfase_sf"/>
</dbReference>
<dbReference type="PANTHER" id="PTHR43463:SF1">
    <property type="entry name" value="NICOTINATE-NUCLEOTIDE--DIMETHYLBENZIMIDAZOLE PHOSPHORIBOSYLTRANSFERASE"/>
    <property type="match status" value="1"/>
</dbReference>
<evidence type="ECO:0000256" key="8">
    <source>
        <dbReference type="ARBA" id="ARBA00047340"/>
    </source>
</evidence>
<keyword evidence="6 10" id="KW-0328">Glycosyltransferase</keyword>
<comment type="similarity">
    <text evidence="2">Belongs to the CobT family.</text>
</comment>
<comment type="pathway">
    <text evidence="1">Nucleoside biosynthesis; alpha-ribazole biosynthesis; alpha-ribazole from 5,6-dimethylbenzimidazole: step 1/2.</text>
</comment>
<organism evidence="10 11">
    <name type="scientific">Gluconobacter wancherniae NBRC 103581</name>
    <dbReference type="NCBI Taxonomy" id="656744"/>
    <lineage>
        <taxon>Bacteria</taxon>
        <taxon>Pseudomonadati</taxon>
        <taxon>Pseudomonadota</taxon>
        <taxon>Alphaproteobacteria</taxon>
        <taxon>Acetobacterales</taxon>
        <taxon>Acetobacteraceae</taxon>
        <taxon>Gluconobacter</taxon>
    </lineage>
</organism>
<dbReference type="NCBIfam" id="NF000996">
    <property type="entry name" value="PRK00105.1"/>
    <property type="match status" value="1"/>
</dbReference>
<keyword evidence="11" id="KW-1185">Reference proteome</keyword>
<dbReference type="GO" id="GO:0009236">
    <property type="term" value="P:cobalamin biosynthetic process"/>
    <property type="evidence" value="ECO:0007669"/>
    <property type="project" value="UniProtKB-UniRule"/>
</dbReference>
<dbReference type="NCBIfam" id="TIGR03160">
    <property type="entry name" value="cobT_DBIPRT"/>
    <property type="match status" value="1"/>
</dbReference>
<gene>
    <name evidence="10" type="primary">cobT</name>
    <name evidence="10" type="ORF">GWA01_07340</name>
</gene>
<dbReference type="PANTHER" id="PTHR43463">
    <property type="entry name" value="NICOTINATE-NUCLEOTIDE--DIMETHYLBENZIMIDAZOLE PHOSPHORIBOSYLTRANSFERASE"/>
    <property type="match status" value="1"/>
</dbReference>
<proteinExistence type="inferred from homology"/>
<evidence type="ECO:0000256" key="1">
    <source>
        <dbReference type="ARBA" id="ARBA00005049"/>
    </source>
</evidence>
<evidence type="ECO:0000313" key="11">
    <source>
        <dbReference type="Proteomes" id="UP000321230"/>
    </source>
</evidence>
<comment type="catalytic activity">
    <reaction evidence="8">
        <text>5,6-dimethylbenzimidazole + nicotinate beta-D-ribonucleotide = alpha-ribazole 5'-phosphate + nicotinate + H(+)</text>
        <dbReference type="Rhea" id="RHEA:11196"/>
        <dbReference type="ChEBI" id="CHEBI:15378"/>
        <dbReference type="ChEBI" id="CHEBI:15890"/>
        <dbReference type="ChEBI" id="CHEBI:32544"/>
        <dbReference type="ChEBI" id="CHEBI:57502"/>
        <dbReference type="ChEBI" id="CHEBI:57918"/>
        <dbReference type="EC" id="2.4.2.21"/>
    </reaction>
</comment>
<evidence type="ECO:0000256" key="7">
    <source>
        <dbReference type="ARBA" id="ARBA00022679"/>
    </source>
</evidence>
<accession>A0A511AXQ4</accession>
<dbReference type="SUPFAM" id="SSF52733">
    <property type="entry name" value="Nicotinate mononucleotide:5,6-dimethylbenzimidazole phosphoribosyltransferase (CobT)"/>
    <property type="match status" value="1"/>
</dbReference>
<name>A0A511AXQ4_9PROT</name>
<dbReference type="UniPathway" id="UPA00061">
    <property type="reaction ID" value="UER00516"/>
</dbReference>
<dbReference type="Proteomes" id="UP000321230">
    <property type="component" value="Unassembled WGS sequence"/>
</dbReference>
<dbReference type="Gene3D" id="3.40.50.10210">
    <property type="match status" value="1"/>
</dbReference>
<dbReference type="Pfam" id="PF02277">
    <property type="entry name" value="DBI_PRT"/>
    <property type="match status" value="1"/>
</dbReference>
<dbReference type="InterPro" id="IPR023195">
    <property type="entry name" value="Nict_dMeBzImd_PRibTrfase_N"/>
</dbReference>
<evidence type="ECO:0000256" key="6">
    <source>
        <dbReference type="ARBA" id="ARBA00022676"/>
    </source>
</evidence>
<dbReference type="EC" id="2.4.2.21" evidence="3 9"/>
<evidence type="ECO:0000256" key="3">
    <source>
        <dbReference type="ARBA" id="ARBA00011991"/>
    </source>
</evidence>